<dbReference type="Gene3D" id="3.30.450.40">
    <property type="match status" value="1"/>
</dbReference>
<keyword evidence="2" id="KW-1185">Reference proteome</keyword>
<organism evidence="1 2">
    <name type="scientific">Candidimonas nitroreducens</name>
    <dbReference type="NCBI Taxonomy" id="683354"/>
    <lineage>
        <taxon>Bacteria</taxon>
        <taxon>Pseudomonadati</taxon>
        <taxon>Pseudomonadota</taxon>
        <taxon>Betaproteobacteria</taxon>
        <taxon>Burkholderiales</taxon>
        <taxon>Alcaligenaceae</taxon>
        <taxon>Candidimonas</taxon>
    </lineage>
</organism>
<reference evidence="2" key="1">
    <citation type="submission" date="2017-06" db="EMBL/GenBank/DDBJ databases">
        <title>Herbaspirillum phytohormonus sp. nov., isolated from the root nodule of Robinia pseudoacacia in lead-zinc mine.</title>
        <authorList>
            <person name="Fan M."/>
            <person name="Lin Y."/>
        </authorList>
    </citation>
    <scope>NUCLEOTIDE SEQUENCE [LARGE SCALE GENOMIC DNA]</scope>
    <source>
        <strain evidence="2">SC-089</strain>
    </source>
</reference>
<dbReference type="OrthoDB" id="8525200at2"/>
<gene>
    <name evidence="1" type="ORF">CEY11_13930</name>
</gene>
<protein>
    <recommendedName>
        <fullName evidence="3">DUF484 domain-containing protein</fullName>
    </recommendedName>
</protein>
<dbReference type="InterPro" id="IPR029016">
    <property type="entry name" value="GAF-like_dom_sf"/>
</dbReference>
<dbReference type="RefSeq" id="WP_088604001.1">
    <property type="nucleotide sequence ID" value="NZ_NJIH01000007.1"/>
</dbReference>
<evidence type="ECO:0000313" key="1">
    <source>
        <dbReference type="EMBL" id="OWT59271.1"/>
    </source>
</evidence>
<dbReference type="EMBL" id="NJIH01000007">
    <property type="protein sequence ID" value="OWT59271.1"/>
    <property type="molecule type" value="Genomic_DNA"/>
</dbReference>
<evidence type="ECO:0008006" key="3">
    <source>
        <dbReference type="Google" id="ProtNLM"/>
    </source>
</evidence>
<dbReference type="AlphaFoldDB" id="A0A225MID6"/>
<comment type="caution">
    <text evidence="1">The sequence shown here is derived from an EMBL/GenBank/DDBJ whole genome shotgun (WGS) entry which is preliminary data.</text>
</comment>
<dbReference type="Pfam" id="PF04340">
    <property type="entry name" value="DUF484"/>
    <property type="match status" value="1"/>
</dbReference>
<sequence>MNTDSISAADIALFLQENPDFLQEHADVFAGLRVPHPHEARAISLGERQILTLRNKAKDLEWRLSTLVHNAAANEKISKSLHAWCARMLAERDAALLPSHVVQSLGSLFELPGIALRLWDVPGLGEGDYTQGVDNLVKDFAAALAQPYCGPLRGQQVASWLAAPPASLAIVALRAPGSQTPFGLLVLGSDDAHRFTEDMGTAFLDTLGELAGAALSRLRAAA</sequence>
<evidence type="ECO:0000313" key="2">
    <source>
        <dbReference type="Proteomes" id="UP000214603"/>
    </source>
</evidence>
<dbReference type="PANTHER" id="PTHR38765:SF1">
    <property type="entry name" value="DUF484 DOMAIN-CONTAINING PROTEIN"/>
    <property type="match status" value="1"/>
</dbReference>
<name>A0A225MID6_9BURK</name>
<accession>A0A225MID6</accession>
<proteinExistence type="predicted"/>
<dbReference type="InterPro" id="IPR007435">
    <property type="entry name" value="DUF484"/>
</dbReference>
<dbReference type="Proteomes" id="UP000214603">
    <property type="component" value="Unassembled WGS sequence"/>
</dbReference>
<dbReference type="PANTHER" id="PTHR38765">
    <property type="entry name" value="DUF484 DOMAIN-CONTAINING PROTEIN"/>
    <property type="match status" value="1"/>
</dbReference>